<dbReference type="PROSITE" id="PS50208">
    <property type="entry name" value="CASPASE_P20"/>
    <property type="match status" value="1"/>
</dbReference>
<dbReference type="Pfam" id="PF00656">
    <property type="entry name" value="Peptidase_C14"/>
    <property type="match status" value="1"/>
</dbReference>
<dbReference type="AlphaFoldDB" id="A0A9D4M907"/>
<dbReference type="InterPro" id="IPR011600">
    <property type="entry name" value="Pept_C14_caspase"/>
</dbReference>
<comment type="similarity">
    <text evidence="1">Belongs to the peptidase C14A family.</text>
</comment>
<dbReference type="GO" id="GO:0006915">
    <property type="term" value="P:apoptotic process"/>
    <property type="evidence" value="ECO:0007669"/>
    <property type="project" value="TreeGrafter"/>
</dbReference>
<dbReference type="PANTHER" id="PTHR10454:SF210">
    <property type="entry name" value="CASPASE-2"/>
    <property type="match status" value="1"/>
</dbReference>
<dbReference type="PANTHER" id="PTHR10454">
    <property type="entry name" value="CASPASE"/>
    <property type="match status" value="1"/>
</dbReference>
<name>A0A9D4M907_DREPO</name>
<dbReference type="InterPro" id="IPR029030">
    <property type="entry name" value="Caspase-like_dom_sf"/>
</dbReference>
<dbReference type="EMBL" id="JAIWYP010000002">
    <property type="protein sequence ID" value="KAH3872333.1"/>
    <property type="molecule type" value="Genomic_DNA"/>
</dbReference>
<dbReference type="GO" id="GO:0004197">
    <property type="term" value="F:cysteine-type endopeptidase activity"/>
    <property type="evidence" value="ECO:0007669"/>
    <property type="project" value="InterPro"/>
</dbReference>
<feature type="domain" description="Caspase family p20" evidence="2">
    <location>
        <begin position="14"/>
        <end position="146"/>
    </location>
</feature>
<proteinExistence type="inferred from homology"/>
<dbReference type="InterPro" id="IPR015917">
    <property type="entry name" value="Pept_C14A"/>
</dbReference>
<evidence type="ECO:0000259" key="2">
    <source>
        <dbReference type="PROSITE" id="PS50208"/>
    </source>
</evidence>
<dbReference type="Proteomes" id="UP000828390">
    <property type="component" value="Unassembled WGS sequence"/>
</dbReference>
<evidence type="ECO:0000313" key="3">
    <source>
        <dbReference type="EMBL" id="KAH3872333.1"/>
    </source>
</evidence>
<dbReference type="InterPro" id="IPR001309">
    <property type="entry name" value="Pept_C14_p20"/>
</dbReference>
<dbReference type="SUPFAM" id="SSF52129">
    <property type="entry name" value="Caspase-like"/>
    <property type="match status" value="1"/>
</dbReference>
<dbReference type="GO" id="GO:0043525">
    <property type="term" value="P:positive regulation of neuron apoptotic process"/>
    <property type="evidence" value="ECO:0007669"/>
    <property type="project" value="TreeGrafter"/>
</dbReference>
<comment type="caution">
    <text evidence="3">The sequence shown here is derived from an EMBL/GenBank/DDBJ whole genome shotgun (WGS) entry which is preliminary data.</text>
</comment>
<sequence>MEIPKYSLPEGQESRGFAVLICNETFSKKPRPGASQDLEYMKQIARQLGLDQLNSENDKDLNKDDMNKVIDDAVEKANTTCYMFLFMISTHGDERANPRKSGQIDHALMSIDEEFIFVSDLVEKFNDKNCPLLAGKPKLFFFQACRVIDHFQYMEHHSEMHIDGMSGQLKLSDKKHIYWTSNHNDHEKFSEKNANIDRVESSKTKGTLNAKEFEIIWLNGTTHCFTAETGSEVNYWVVGLTELILPGKTYKKEGKYLKVSEEVNAGTLSICKQVLH</sequence>
<organism evidence="3 4">
    <name type="scientific">Dreissena polymorpha</name>
    <name type="common">Zebra mussel</name>
    <name type="synonym">Mytilus polymorpha</name>
    <dbReference type="NCBI Taxonomy" id="45954"/>
    <lineage>
        <taxon>Eukaryota</taxon>
        <taxon>Metazoa</taxon>
        <taxon>Spiralia</taxon>
        <taxon>Lophotrochozoa</taxon>
        <taxon>Mollusca</taxon>
        <taxon>Bivalvia</taxon>
        <taxon>Autobranchia</taxon>
        <taxon>Heteroconchia</taxon>
        <taxon>Euheterodonta</taxon>
        <taxon>Imparidentia</taxon>
        <taxon>Neoheterodontei</taxon>
        <taxon>Myida</taxon>
        <taxon>Dreissenoidea</taxon>
        <taxon>Dreissenidae</taxon>
        <taxon>Dreissena</taxon>
    </lineage>
</organism>
<dbReference type="GO" id="GO:0005737">
    <property type="term" value="C:cytoplasm"/>
    <property type="evidence" value="ECO:0007669"/>
    <property type="project" value="TreeGrafter"/>
</dbReference>
<dbReference type="SMART" id="SM00115">
    <property type="entry name" value="CASc"/>
    <property type="match status" value="1"/>
</dbReference>
<gene>
    <name evidence="3" type="ORF">DPMN_035548</name>
</gene>
<reference evidence="3" key="1">
    <citation type="journal article" date="2019" name="bioRxiv">
        <title>The Genome of the Zebra Mussel, Dreissena polymorpha: A Resource for Invasive Species Research.</title>
        <authorList>
            <person name="McCartney M.A."/>
            <person name="Auch B."/>
            <person name="Kono T."/>
            <person name="Mallez S."/>
            <person name="Zhang Y."/>
            <person name="Obille A."/>
            <person name="Becker A."/>
            <person name="Abrahante J.E."/>
            <person name="Garbe J."/>
            <person name="Badalamenti J.P."/>
            <person name="Herman A."/>
            <person name="Mangelson H."/>
            <person name="Liachko I."/>
            <person name="Sullivan S."/>
            <person name="Sone E.D."/>
            <person name="Koren S."/>
            <person name="Silverstein K.A.T."/>
            <person name="Beckman K.B."/>
            <person name="Gohl D.M."/>
        </authorList>
    </citation>
    <scope>NUCLEOTIDE SEQUENCE</scope>
    <source>
        <strain evidence="3">Duluth1</strain>
        <tissue evidence="3">Whole animal</tissue>
    </source>
</reference>
<reference evidence="3" key="2">
    <citation type="submission" date="2020-11" db="EMBL/GenBank/DDBJ databases">
        <authorList>
            <person name="McCartney M.A."/>
            <person name="Auch B."/>
            <person name="Kono T."/>
            <person name="Mallez S."/>
            <person name="Becker A."/>
            <person name="Gohl D.M."/>
            <person name="Silverstein K.A.T."/>
            <person name="Koren S."/>
            <person name="Bechman K.B."/>
            <person name="Herman A."/>
            <person name="Abrahante J.E."/>
            <person name="Garbe J."/>
        </authorList>
    </citation>
    <scope>NUCLEOTIDE SEQUENCE</scope>
    <source>
        <strain evidence="3">Duluth1</strain>
        <tissue evidence="3">Whole animal</tissue>
    </source>
</reference>
<protein>
    <recommendedName>
        <fullName evidence="2">Caspase family p20 domain-containing protein</fullName>
    </recommendedName>
</protein>
<accession>A0A9D4M907</accession>
<dbReference type="Gene3D" id="3.40.50.1460">
    <property type="match status" value="1"/>
</dbReference>
<keyword evidence="4" id="KW-1185">Reference proteome</keyword>
<dbReference type="PRINTS" id="PR00376">
    <property type="entry name" value="IL1BCENZYME"/>
</dbReference>
<evidence type="ECO:0000256" key="1">
    <source>
        <dbReference type="ARBA" id="ARBA00010134"/>
    </source>
</evidence>
<dbReference type="GO" id="GO:0006508">
    <property type="term" value="P:proteolysis"/>
    <property type="evidence" value="ECO:0007669"/>
    <property type="project" value="InterPro"/>
</dbReference>
<dbReference type="InterPro" id="IPR002398">
    <property type="entry name" value="Pept_C14"/>
</dbReference>
<evidence type="ECO:0000313" key="4">
    <source>
        <dbReference type="Proteomes" id="UP000828390"/>
    </source>
</evidence>